<dbReference type="InParanoid" id="F6I073"/>
<accession>F6I073</accession>
<protein>
    <submittedName>
        <fullName evidence="1">Uncharacterized protein</fullName>
    </submittedName>
</protein>
<dbReference type="AlphaFoldDB" id="F6I073"/>
<proteinExistence type="predicted"/>
<dbReference type="STRING" id="29760.F6I073"/>
<evidence type="ECO:0000313" key="2">
    <source>
        <dbReference type="Proteomes" id="UP000009183"/>
    </source>
</evidence>
<gene>
    <name evidence="1" type="ordered locus">VIT_02s0033g00720</name>
</gene>
<sequence>MGLSPSFSPKLLEVTVSHQLLLYVGMSGLEIHAPSRNLMRKAKK</sequence>
<dbReference type="Proteomes" id="UP000009183">
    <property type="component" value="Chromosome 2"/>
</dbReference>
<dbReference type="PaxDb" id="29760-VIT_02s0033g00720.t01"/>
<name>F6I073_VITVI</name>
<dbReference type="EMBL" id="FN596505">
    <property type="protein sequence ID" value="CCB60339.1"/>
    <property type="molecule type" value="Genomic_DNA"/>
</dbReference>
<organism evidence="1 2">
    <name type="scientific">Vitis vinifera</name>
    <name type="common">Grape</name>
    <dbReference type="NCBI Taxonomy" id="29760"/>
    <lineage>
        <taxon>Eukaryota</taxon>
        <taxon>Viridiplantae</taxon>
        <taxon>Streptophyta</taxon>
        <taxon>Embryophyta</taxon>
        <taxon>Tracheophyta</taxon>
        <taxon>Spermatophyta</taxon>
        <taxon>Magnoliopsida</taxon>
        <taxon>eudicotyledons</taxon>
        <taxon>Gunneridae</taxon>
        <taxon>Pentapetalae</taxon>
        <taxon>rosids</taxon>
        <taxon>Vitales</taxon>
        <taxon>Vitaceae</taxon>
        <taxon>Viteae</taxon>
        <taxon>Vitis</taxon>
    </lineage>
</organism>
<dbReference type="HOGENOM" id="CLU_3225671_0_0_1"/>
<reference evidence="2" key="1">
    <citation type="journal article" date="2007" name="Nature">
        <title>The grapevine genome sequence suggests ancestral hexaploidization in major angiosperm phyla.</title>
        <authorList>
            <consortium name="The French-Italian Public Consortium for Grapevine Genome Characterization."/>
            <person name="Jaillon O."/>
            <person name="Aury J.-M."/>
            <person name="Noel B."/>
            <person name="Policriti A."/>
            <person name="Clepet C."/>
            <person name="Casagrande A."/>
            <person name="Choisne N."/>
            <person name="Aubourg S."/>
            <person name="Vitulo N."/>
            <person name="Jubin C."/>
            <person name="Vezzi A."/>
            <person name="Legeai F."/>
            <person name="Hugueney P."/>
            <person name="Dasilva C."/>
            <person name="Horner D."/>
            <person name="Mica E."/>
            <person name="Jublot D."/>
            <person name="Poulain J."/>
            <person name="Bruyere C."/>
            <person name="Billault A."/>
            <person name="Segurens B."/>
            <person name="Gouyvenoux M."/>
            <person name="Ugarte E."/>
            <person name="Cattonaro F."/>
            <person name="Anthouard V."/>
            <person name="Vico V."/>
            <person name="Del Fabbro C."/>
            <person name="Alaux M."/>
            <person name="Di Gaspero G."/>
            <person name="Dumas V."/>
            <person name="Felice N."/>
            <person name="Paillard S."/>
            <person name="Juman I."/>
            <person name="Moroldo M."/>
            <person name="Scalabrin S."/>
            <person name="Canaguier A."/>
            <person name="Le Clainche I."/>
            <person name="Malacrida G."/>
            <person name="Durand E."/>
            <person name="Pesole G."/>
            <person name="Laucou V."/>
            <person name="Chatelet P."/>
            <person name="Merdinoglu D."/>
            <person name="Delledonne M."/>
            <person name="Pezzotti M."/>
            <person name="Lecharny A."/>
            <person name="Scarpelli C."/>
            <person name="Artiguenave F."/>
            <person name="Pe M.E."/>
            <person name="Valle G."/>
            <person name="Morgante M."/>
            <person name="Caboche M."/>
            <person name="Adam-Blondon A.-F."/>
            <person name="Weissenbach J."/>
            <person name="Quetier F."/>
            <person name="Wincker P."/>
        </authorList>
    </citation>
    <scope>NUCLEOTIDE SEQUENCE [LARGE SCALE GENOMIC DNA]</scope>
    <source>
        <strain evidence="2">cv. Pinot noir / PN40024</strain>
    </source>
</reference>
<evidence type="ECO:0000313" key="1">
    <source>
        <dbReference type="EMBL" id="CCB60339.1"/>
    </source>
</evidence>
<keyword evidence="2" id="KW-1185">Reference proteome</keyword>